<dbReference type="EMBL" id="LR215043">
    <property type="protein sequence ID" value="VEU77792.1"/>
    <property type="molecule type" value="Genomic_DNA"/>
</dbReference>
<accession>A0A449B9F9</accession>
<keyword evidence="3" id="KW-1185">Reference proteome</keyword>
<dbReference type="Proteomes" id="UP000290876">
    <property type="component" value="Chromosome"/>
</dbReference>
<dbReference type="InterPro" id="IPR007326">
    <property type="entry name" value="Lipoprotein-assoc_dom"/>
</dbReference>
<reference evidence="2 3" key="1">
    <citation type="submission" date="2019-01" db="EMBL/GenBank/DDBJ databases">
        <authorList>
            <consortium name="Pathogen Informatics"/>
        </authorList>
    </citation>
    <scope>NUCLEOTIDE SEQUENCE [LARGE SCALE GENOMIC DNA]</scope>
    <source>
        <strain evidence="2 3">NCTC10184</strain>
    </source>
</reference>
<dbReference type="KEGG" id="mcob:NCTC10184_00002"/>
<dbReference type="AlphaFoldDB" id="A0A449B9F9"/>
<gene>
    <name evidence="2" type="ORF">NCTC10184_00002</name>
</gene>
<organism evidence="2 3">
    <name type="scientific">Mycoplasmopsis columbinasalis</name>
    <dbReference type="NCBI Taxonomy" id="114880"/>
    <lineage>
        <taxon>Bacteria</taxon>
        <taxon>Bacillati</taxon>
        <taxon>Mycoplasmatota</taxon>
        <taxon>Mycoplasmoidales</taxon>
        <taxon>Metamycoplasmataceae</taxon>
        <taxon>Mycoplasmopsis</taxon>
    </lineage>
</organism>
<evidence type="ECO:0000259" key="1">
    <source>
        <dbReference type="Pfam" id="PF04200"/>
    </source>
</evidence>
<sequence length="382" mass="44484">METFVQKVRYASFKPGALPQLLSQNNTFFSPHNFIDLINNHQGEQGYRSEDLVTVTELQTNGEELLNSPEFARNGGVITIKNYTTSGNSTTGLEATVELKLGTLHREVLLPLSLTQSDWEVIQRGQFEHLSTRIYYLNPINFNIGRVAIGYDWREPNRPIEDHRAWLPTEFAREYNSRLDSPEDWVKYLFFLGEEDITRAEDDKNLLTNSNLKAAGIVISIVNFENANNETGTLDVVIELRVGSNTKRFTFTIDRFRISDDAIKKIVKSWVSLTANFTAEEKQQISFEDAYYNHRDKWTLRIRKIDAEGTESFEDIINPWKNYEYWNVYERIFLYPDLKPNWDTQNLSLVVTPSEYYRDVATWSQPRFADEEFAKTFVFAEN</sequence>
<proteinExistence type="predicted"/>
<feature type="domain" description="Lipoprotein-associated type-17" evidence="1">
    <location>
        <begin position="206"/>
        <end position="256"/>
    </location>
</feature>
<name>A0A449B9F9_9BACT</name>
<dbReference type="Pfam" id="PF04200">
    <property type="entry name" value="Lipoprotein_17"/>
    <property type="match status" value="1"/>
</dbReference>
<evidence type="ECO:0000313" key="2">
    <source>
        <dbReference type="EMBL" id="VEU77792.1"/>
    </source>
</evidence>
<evidence type="ECO:0000313" key="3">
    <source>
        <dbReference type="Proteomes" id="UP000290876"/>
    </source>
</evidence>
<protein>
    <recommendedName>
        <fullName evidence="1">Lipoprotein-associated type-17 domain-containing protein</fullName>
    </recommendedName>
</protein>